<dbReference type="Proteomes" id="UP000694888">
    <property type="component" value="Unplaced"/>
</dbReference>
<evidence type="ECO:0000313" key="5">
    <source>
        <dbReference type="RefSeq" id="XP_035828740.1"/>
    </source>
</evidence>
<dbReference type="GeneID" id="101859601"/>
<keyword evidence="2" id="KW-0812">Transmembrane</keyword>
<feature type="region of interest" description="Disordered" evidence="1">
    <location>
        <begin position="222"/>
        <end position="320"/>
    </location>
</feature>
<keyword evidence="2" id="KW-0472">Membrane</keyword>
<feature type="transmembrane region" description="Helical" evidence="2">
    <location>
        <begin position="123"/>
        <end position="149"/>
    </location>
</feature>
<dbReference type="RefSeq" id="XP_035828740.1">
    <property type="nucleotide sequence ID" value="XM_035972847.1"/>
</dbReference>
<keyword evidence="2" id="KW-1133">Transmembrane helix</keyword>
<proteinExistence type="predicted"/>
<organism evidence="4 5">
    <name type="scientific">Aplysia californica</name>
    <name type="common">California sea hare</name>
    <dbReference type="NCBI Taxonomy" id="6500"/>
    <lineage>
        <taxon>Eukaryota</taxon>
        <taxon>Metazoa</taxon>
        <taxon>Spiralia</taxon>
        <taxon>Lophotrochozoa</taxon>
        <taxon>Mollusca</taxon>
        <taxon>Gastropoda</taxon>
        <taxon>Heterobranchia</taxon>
        <taxon>Euthyneura</taxon>
        <taxon>Tectipleura</taxon>
        <taxon>Aplysiida</taxon>
        <taxon>Aplysioidea</taxon>
        <taxon>Aplysiidae</taxon>
        <taxon>Aplysia</taxon>
    </lineage>
</organism>
<feature type="compositionally biased region" description="Basic and acidic residues" evidence="1">
    <location>
        <begin position="287"/>
        <end position="298"/>
    </location>
</feature>
<keyword evidence="3" id="KW-0732">Signal</keyword>
<evidence type="ECO:0000256" key="1">
    <source>
        <dbReference type="SAM" id="MobiDB-lite"/>
    </source>
</evidence>
<feature type="signal peptide" evidence="3">
    <location>
        <begin position="1"/>
        <end position="27"/>
    </location>
</feature>
<reference evidence="5" key="1">
    <citation type="submission" date="2025-08" db="UniProtKB">
        <authorList>
            <consortium name="RefSeq"/>
        </authorList>
    </citation>
    <scope>IDENTIFICATION</scope>
</reference>
<gene>
    <name evidence="5" type="primary">LOC101859601</name>
</gene>
<feature type="chain" id="PRO_5045591974" evidence="3">
    <location>
        <begin position="28"/>
        <end position="440"/>
    </location>
</feature>
<name>A0ABM1W247_APLCA</name>
<sequence>MWVPTMSSASYMLMVVLLFTQVQTSKASVAWTTLSPNKCSSAGYTGLAWTLQTENGKQVAECSVHNSRSDCTYCNVYGEFLSLISVKTINWQTTLTWKGEWTLEMHHPDQSAFYQQSNDGVPIVVAAAAASGALVLGVVITVLVCCCLVRKDCFINKSAKPRKPEKKGRTREELYTTVHYVDNGGHDSLTIERNKRVATSSVATQTNDNGTCHEYVWLASQGAPREEKKGRSEEDPHLGVDVDQKSPRDGHTSVPIVPNKRVTFTPDATQTTDDGSCYLKMSLTSQESKEEEKGRSEEDPYLGVDVDQKSPRDGHTSVPIVPNKRVTFTPEATQTTDDGSCYLNVSLTSQESREEEKDDEEDSYLGVDVDQKSSRDGHTSVPIVPNKRVTFTPGATQTTDDGSCYLNVSLTSQESGEEEKGEGLRIVWCLPVYLFPCLPT</sequence>
<protein>
    <submittedName>
        <fullName evidence="5">Uncharacterized protein LOC101859601 isoform X1</fullName>
    </submittedName>
</protein>
<evidence type="ECO:0000256" key="2">
    <source>
        <dbReference type="SAM" id="Phobius"/>
    </source>
</evidence>
<evidence type="ECO:0000256" key="3">
    <source>
        <dbReference type="SAM" id="SignalP"/>
    </source>
</evidence>
<keyword evidence="4" id="KW-1185">Reference proteome</keyword>
<accession>A0ABM1W247</accession>
<evidence type="ECO:0000313" key="4">
    <source>
        <dbReference type="Proteomes" id="UP000694888"/>
    </source>
</evidence>
<feature type="compositionally biased region" description="Basic and acidic residues" evidence="1">
    <location>
        <begin position="224"/>
        <end position="251"/>
    </location>
</feature>
<feature type="compositionally biased region" description="Basic and acidic residues" evidence="1">
    <location>
        <begin position="306"/>
        <end position="315"/>
    </location>
</feature>